<dbReference type="EMBL" id="GGFM01009925">
    <property type="protein sequence ID" value="MBW30676.1"/>
    <property type="molecule type" value="Transcribed_RNA"/>
</dbReference>
<sequence length="212" mass="24339">MPRSWLEISNILIFCGRSTVFTIFVTVHGLQTERARFSRRTCFWWWCWWCCWWSGGVPAVGRTLRGDDDLGMVGGDVSLAFRLLLSFFSVPCYSIEFQAGRIPAPSSLYHPAHRSPGFNHGTEQEIAGLFAGLGNRRRSRRRRSRRRRHHGTWEQELLKHRLTTPTWAYLKLKNTITTPLHCESGEATTTERKESSVLTGSTTDSLPRARGR</sequence>
<reference evidence="2" key="1">
    <citation type="submission" date="2018-01" db="EMBL/GenBank/DDBJ databases">
        <title>An insight into the sialome of Amazonian anophelines.</title>
        <authorList>
            <person name="Ribeiro J.M."/>
            <person name="Scarpassa V."/>
            <person name="Calvo E."/>
        </authorList>
    </citation>
    <scope>NUCLEOTIDE SEQUENCE</scope>
    <source>
        <tissue evidence="2">Salivary glands</tissue>
    </source>
</reference>
<organism evidence="2">
    <name type="scientific">Anopheles braziliensis</name>
    <dbReference type="NCBI Taxonomy" id="58242"/>
    <lineage>
        <taxon>Eukaryota</taxon>
        <taxon>Metazoa</taxon>
        <taxon>Ecdysozoa</taxon>
        <taxon>Arthropoda</taxon>
        <taxon>Hexapoda</taxon>
        <taxon>Insecta</taxon>
        <taxon>Pterygota</taxon>
        <taxon>Neoptera</taxon>
        <taxon>Endopterygota</taxon>
        <taxon>Diptera</taxon>
        <taxon>Nematocera</taxon>
        <taxon>Culicoidea</taxon>
        <taxon>Culicidae</taxon>
        <taxon>Anophelinae</taxon>
        <taxon>Anopheles</taxon>
    </lineage>
</organism>
<feature type="compositionally biased region" description="Polar residues" evidence="1">
    <location>
        <begin position="196"/>
        <end position="205"/>
    </location>
</feature>
<dbReference type="AlphaFoldDB" id="A0A2M3ZQ46"/>
<feature type="region of interest" description="Disordered" evidence="1">
    <location>
        <begin position="182"/>
        <end position="212"/>
    </location>
</feature>
<evidence type="ECO:0000256" key="1">
    <source>
        <dbReference type="SAM" id="MobiDB-lite"/>
    </source>
</evidence>
<protein>
    <submittedName>
        <fullName evidence="2">Putative secreted peptide</fullName>
    </submittedName>
</protein>
<name>A0A2M3ZQ46_9DIPT</name>
<proteinExistence type="predicted"/>
<evidence type="ECO:0000313" key="2">
    <source>
        <dbReference type="EMBL" id="MBW30676.1"/>
    </source>
</evidence>
<accession>A0A2M3ZQ46</accession>